<gene>
    <name evidence="6" type="ORF">A3A79_02390</name>
</gene>
<dbReference type="GO" id="GO:0017108">
    <property type="term" value="F:5'-flap endonuclease activity"/>
    <property type="evidence" value="ECO:0007669"/>
    <property type="project" value="InterPro"/>
</dbReference>
<feature type="domain" description="5'-3' exonuclease" evidence="5">
    <location>
        <begin position="2"/>
        <end position="248"/>
    </location>
</feature>
<dbReference type="SUPFAM" id="SSF88723">
    <property type="entry name" value="PIN domain-like"/>
    <property type="match status" value="1"/>
</dbReference>
<dbReference type="Proteomes" id="UP000178759">
    <property type="component" value="Unassembled WGS sequence"/>
</dbReference>
<dbReference type="EMBL" id="MFJV01000001">
    <property type="protein sequence ID" value="OGG24023.1"/>
    <property type="molecule type" value="Genomic_DNA"/>
</dbReference>
<dbReference type="InterPro" id="IPR029060">
    <property type="entry name" value="PIN-like_dom_sf"/>
</dbReference>
<dbReference type="InterPro" id="IPR038969">
    <property type="entry name" value="FEN"/>
</dbReference>
<evidence type="ECO:0000256" key="2">
    <source>
        <dbReference type="ARBA" id="ARBA00022801"/>
    </source>
</evidence>
<evidence type="ECO:0000259" key="5">
    <source>
        <dbReference type="SMART" id="SM00475"/>
    </source>
</evidence>
<keyword evidence="4" id="KW-0238">DNA-binding</keyword>
<dbReference type="STRING" id="1798392.A3A79_02390"/>
<dbReference type="FunFam" id="3.40.50.1010:FF:000001">
    <property type="entry name" value="DNA polymerase I"/>
    <property type="match status" value="1"/>
</dbReference>
<evidence type="ECO:0000313" key="6">
    <source>
        <dbReference type="EMBL" id="OGG24023.1"/>
    </source>
</evidence>
<reference evidence="6 7" key="1">
    <citation type="journal article" date="2016" name="Nat. Commun.">
        <title>Thousands of microbial genomes shed light on interconnected biogeochemical processes in an aquifer system.</title>
        <authorList>
            <person name="Anantharaman K."/>
            <person name="Brown C.T."/>
            <person name="Hug L.A."/>
            <person name="Sharon I."/>
            <person name="Castelle C.J."/>
            <person name="Probst A.J."/>
            <person name="Thomas B.C."/>
            <person name="Singh A."/>
            <person name="Wilkins M.J."/>
            <person name="Karaoz U."/>
            <person name="Brodie E.L."/>
            <person name="Williams K.H."/>
            <person name="Hubbard S.S."/>
            <person name="Banfield J.F."/>
        </authorList>
    </citation>
    <scope>NUCLEOTIDE SEQUENCE [LARGE SCALE GENOMIC DNA]</scope>
</reference>
<accession>A0A1F6AI08</accession>
<evidence type="ECO:0000256" key="4">
    <source>
        <dbReference type="ARBA" id="ARBA00023125"/>
    </source>
</evidence>
<dbReference type="InterPro" id="IPR002421">
    <property type="entry name" value="5-3_exonuclease"/>
</dbReference>
<dbReference type="GO" id="GO:0008409">
    <property type="term" value="F:5'-3' exonuclease activity"/>
    <property type="evidence" value="ECO:0007669"/>
    <property type="project" value="InterPro"/>
</dbReference>
<dbReference type="SUPFAM" id="SSF47807">
    <property type="entry name" value="5' to 3' exonuclease, C-terminal subdomain"/>
    <property type="match status" value="1"/>
</dbReference>
<dbReference type="SMART" id="SM00279">
    <property type="entry name" value="HhH2"/>
    <property type="match status" value="1"/>
</dbReference>
<organism evidence="6 7">
    <name type="scientific">Candidatus Gottesmanbacteria bacterium RIFCSPLOWO2_01_FULL_43_11b</name>
    <dbReference type="NCBI Taxonomy" id="1798392"/>
    <lineage>
        <taxon>Bacteria</taxon>
        <taxon>Candidatus Gottesmaniibacteriota</taxon>
    </lineage>
</organism>
<dbReference type="GO" id="GO:0003677">
    <property type="term" value="F:DNA binding"/>
    <property type="evidence" value="ECO:0007669"/>
    <property type="project" value="UniProtKB-KW"/>
</dbReference>
<dbReference type="PANTHER" id="PTHR42646">
    <property type="entry name" value="FLAP ENDONUCLEASE XNI"/>
    <property type="match status" value="1"/>
</dbReference>
<dbReference type="Pfam" id="PF02739">
    <property type="entry name" value="5_3_exonuc_N"/>
    <property type="match status" value="1"/>
</dbReference>
<dbReference type="InterPro" id="IPR020046">
    <property type="entry name" value="5-3_exonucl_a-hlix_arch_N"/>
</dbReference>
<dbReference type="InterPro" id="IPR020045">
    <property type="entry name" value="DNA_polI_H3TH"/>
</dbReference>
<dbReference type="FunFam" id="1.10.150.20:FF:000003">
    <property type="entry name" value="DNA polymerase I"/>
    <property type="match status" value="1"/>
</dbReference>
<dbReference type="InterPro" id="IPR036279">
    <property type="entry name" value="5-3_exonuclease_C_sf"/>
</dbReference>
<dbReference type="Gene3D" id="1.10.150.20">
    <property type="entry name" value="5' to 3' exonuclease, C-terminal subdomain"/>
    <property type="match status" value="1"/>
</dbReference>
<dbReference type="AlphaFoldDB" id="A0A1F6AI08"/>
<evidence type="ECO:0000256" key="3">
    <source>
        <dbReference type="ARBA" id="ARBA00022839"/>
    </source>
</evidence>
<sequence length="286" mass="31796">MNRLVLIDGNAILHRAYHAIPPFTFSDGSPAGAVYGFISMLIKIYNDLKPTHIAVAFDRAAPTFRQELFKEYQAQRPKMEDNLVGQVDKVHDVVTSFGIPIYEVDGFEADDVIGTITKQSKNQVIIVTGDRDILQLVDDEKVFVFMPTKGLSEGKLYGEKEVVERMGVKPSQVPNFKALAGDPSDNYPGVSGIGPKTAVRLLEKHKTFQKVLATLTKKDQESALLSQKLATIRTDAPVKIDLDKARLTTLDTPSARKALEDFHFPSLLKRLKLFEKKPTNSQLSLV</sequence>
<keyword evidence="2" id="KW-0378">Hydrolase</keyword>
<evidence type="ECO:0000313" key="7">
    <source>
        <dbReference type="Proteomes" id="UP000178759"/>
    </source>
</evidence>
<keyword evidence="3" id="KW-0269">Exonuclease</keyword>
<proteinExistence type="predicted"/>
<dbReference type="CDD" id="cd09859">
    <property type="entry name" value="PIN_53EXO"/>
    <property type="match status" value="1"/>
</dbReference>
<dbReference type="PANTHER" id="PTHR42646:SF2">
    <property type="entry name" value="5'-3' EXONUCLEASE FAMILY PROTEIN"/>
    <property type="match status" value="1"/>
</dbReference>
<dbReference type="Pfam" id="PF01367">
    <property type="entry name" value="5_3_exonuc"/>
    <property type="match status" value="1"/>
</dbReference>
<keyword evidence="1" id="KW-0540">Nuclease</keyword>
<name>A0A1F6AI08_9BACT</name>
<dbReference type="CDD" id="cd09898">
    <property type="entry name" value="H3TH_53EXO"/>
    <property type="match status" value="1"/>
</dbReference>
<dbReference type="InterPro" id="IPR008918">
    <property type="entry name" value="HhH2"/>
</dbReference>
<evidence type="ECO:0000256" key="1">
    <source>
        <dbReference type="ARBA" id="ARBA00022722"/>
    </source>
</evidence>
<protein>
    <recommendedName>
        <fullName evidence="5">5'-3' exonuclease domain-containing protein</fullName>
    </recommendedName>
</protein>
<dbReference type="SMART" id="SM00475">
    <property type="entry name" value="53EXOc"/>
    <property type="match status" value="1"/>
</dbReference>
<dbReference type="Gene3D" id="3.40.50.1010">
    <property type="entry name" value="5'-nuclease"/>
    <property type="match status" value="1"/>
</dbReference>
<dbReference type="GO" id="GO:0033567">
    <property type="term" value="P:DNA replication, Okazaki fragment processing"/>
    <property type="evidence" value="ECO:0007669"/>
    <property type="project" value="InterPro"/>
</dbReference>
<comment type="caution">
    <text evidence="6">The sequence shown here is derived from an EMBL/GenBank/DDBJ whole genome shotgun (WGS) entry which is preliminary data.</text>
</comment>